<evidence type="ECO:0000313" key="4">
    <source>
        <dbReference type="EMBL" id="KAH9833577.1"/>
    </source>
</evidence>
<dbReference type="Proteomes" id="UP000814176">
    <property type="component" value="Unassembled WGS sequence"/>
</dbReference>
<feature type="domain" description="ATPase AAA-type core" evidence="3">
    <location>
        <begin position="216"/>
        <end position="253"/>
    </location>
</feature>
<dbReference type="RefSeq" id="XP_047776317.1">
    <property type="nucleotide sequence ID" value="XM_047928387.1"/>
</dbReference>
<name>A0ABQ8K8K4_9APHY</name>
<dbReference type="Pfam" id="PF00004">
    <property type="entry name" value="AAA"/>
    <property type="match status" value="1"/>
</dbReference>
<keyword evidence="2" id="KW-0067">ATP-binding</keyword>
<evidence type="ECO:0000313" key="6">
    <source>
        <dbReference type="Proteomes" id="UP000814176"/>
    </source>
</evidence>
<comment type="caution">
    <text evidence="5">The sequence shown here is derived from an EMBL/GenBank/DDBJ whole genome shotgun (WGS) entry which is preliminary data.</text>
</comment>
<dbReference type="EMBL" id="JADCUA010000018">
    <property type="protein sequence ID" value="KAH9833577.1"/>
    <property type="molecule type" value="Genomic_DNA"/>
</dbReference>
<evidence type="ECO:0000256" key="2">
    <source>
        <dbReference type="ARBA" id="ARBA00022840"/>
    </source>
</evidence>
<dbReference type="SUPFAM" id="SSF52540">
    <property type="entry name" value="P-loop containing nucleoside triphosphate hydrolases"/>
    <property type="match status" value="1"/>
</dbReference>
<accession>A0ABQ8K8K4</accession>
<dbReference type="InterPro" id="IPR050221">
    <property type="entry name" value="26S_Proteasome_ATPase"/>
</dbReference>
<reference evidence="5 6" key="1">
    <citation type="journal article" date="2021" name="Environ. Microbiol.">
        <title>Gene family expansions and transcriptome signatures uncover fungal adaptations to wood decay.</title>
        <authorList>
            <person name="Hage H."/>
            <person name="Miyauchi S."/>
            <person name="Viragh M."/>
            <person name="Drula E."/>
            <person name="Min B."/>
            <person name="Chaduli D."/>
            <person name="Navarro D."/>
            <person name="Favel A."/>
            <person name="Norest M."/>
            <person name="Lesage-Meessen L."/>
            <person name="Balint B."/>
            <person name="Merenyi Z."/>
            <person name="de Eugenio L."/>
            <person name="Morin E."/>
            <person name="Martinez A.T."/>
            <person name="Baldrian P."/>
            <person name="Stursova M."/>
            <person name="Martinez M.J."/>
            <person name="Novotny C."/>
            <person name="Magnuson J.K."/>
            <person name="Spatafora J.W."/>
            <person name="Maurice S."/>
            <person name="Pangilinan J."/>
            <person name="Andreopoulos W."/>
            <person name="LaButti K."/>
            <person name="Hundley H."/>
            <person name="Na H."/>
            <person name="Kuo A."/>
            <person name="Barry K."/>
            <person name="Lipzen A."/>
            <person name="Henrissat B."/>
            <person name="Riley R."/>
            <person name="Ahrendt S."/>
            <person name="Nagy L.G."/>
            <person name="Grigoriev I.V."/>
            <person name="Martin F."/>
            <person name="Rosso M.N."/>
        </authorList>
    </citation>
    <scope>NUCLEOTIDE SEQUENCE [LARGE SCALE GENOMIC DNA]</scope>
    <source>
        <strain evidence="5 6">CIRM-BRFM 1785</strain>
    </source>
</reference>
<keyword evidence="1" id="KW-0547">Nucleotide-binding</keyword>
<protein>
    <recommendedName>
        <fullName evidence="3">ATPase AAA-type core domain-containing protein</fullName>
    </recommendedName>
</protein>
<organism evidence="5 6">
    <name type="scientific">Rhodofomes roseus</name>
    <dbReference type="NCBI Taxonomy" id="34475"/>
    <lineage>
        <taxon>Eukaryota</taxon>
        <taxon>Fungi</taxon>
        <taxon>Dikarya</taxon>
        <taxon>Basidiomycota</taxon>
        <taxon>Agaricomycotina</taxon>
        <taxon>Agaricomycetes</taxon>
        <taxon>Polyporales</taxon>
        <taxon>Rhodofomes</taxon>
    </lineage>
</organism>
<keyword evidence="6" id="KW-1185">Reference proteome</keyword>
<dbReference type="Gene3D" id="3.40.50.300">
    <property type="entry name" value="P-loop containing nucleotide triphosphate hydrolases"/>
    <property type="match status" value="2"/>
</dbReference>
<evidence type="ECO:0000259" key="3">
    <source>
        <dbReference type="Pfam" id="PF00004"/>
    </source>
</evidence>
<dbReference type="InterPro" id="IPR003959">
    <property type="entry name" value="ATPase_AAA_core"/>
</dbReference>
<gene>
    <name evidence="4" type="ORF">C8Q71DRAFT_875431</name>
    <name evidence="5" type="ORF">C8Q71DRAFT_875438</name>
</gene>
<evidence type="ECO:0000256" key="1">
    <source>
        <dbReference type="ARBA" id="ARBA00022741"/>
    </source>
</evidence>
<dbReference type="EMBL" id="JADCUA010000018">
    <property type="protein sequence ID" value="KAH9833581.1"/>
    <property type="molecule type" value="Genomic_DNA"/>
</dbReference>
<sequence length="320" mass="34595">MCEASISWQSMLGGLRAPCSPLLGPVCQSDVCARARPLTSWPSGRASHYSLSPCVEQRASTARVNCLTSPLLGALLRSVTHSDVCIDRRPASGYFATVRRQQVGASDGRPGSAGRGSYRGLSSATTYRSLTSDITLKTRHCGIAAKARCPAPYDNVYMDRLPASGMSAKTALAGEQAKSIERRTALACSTYADAEDTARACCRRDFEHQVPSAIVDKYIGRVVREMFGYARENEPCVIFMDEIDAIGGRRFSEGTRDPAHLDGGRLDGKVEIPLANEQARLEMVKIHFGPVNKGGEIDYEAIVKLANGFNGADLHVRYSG</sequence>
<dbReference type="PANTHER" id="PTHR23073">
    <property type="entry name" value="26S PROTEASOME REGULATORY SUBUNIT"/>
    <property type="match status" value="1"/>
</dbReference>
<dbReference type="Gene3D" id="1.10.8.60">
    <property type="match status" value="1"/>
</dbReference>
<proteinExistence type="predicted"/>
<evidence type="ECO:0000313" key="5">
    <source>
        <dbReference type="EMBL" id="KAH9833581.1"/>
    </source>
</evidence>
<dbReference type="GeneID" id="72009119"/>
<dbReference type="InterPro" id="IPR027417">
    <property type="entry name" value="P-loop_NTPase"/>
</dbReference>